<dbReference type="GO" id="GO:0016579">
    <property type="term" value="P:protein deubiquitination"/>
    <property type="evidence" value="ECO:0007669"/>
    <property type="project" value="TreeGrafter"/>
</dbReference>
<dbReference type="STRING" id="670580.A0A1X6N9I7"/>
<dbReference type="InterPro" id="IPR050704">
    <property type="entry name" value="Peptidase_C85-like"/>
</dbReference>
<evidence type="ECO:0000259" key="2">
    <source>
        <dbReference type="PROSITE" id="PS50802"/>
    </source>
</evidence>
<name>A0A1X6N9I7_9APHY</name>
<sequence>MDDLMAQLDSRDQNVQAESATVLNDMQVNKAAATPPPPTPQNDGSKAKARYKARQARRAAALAEQYTPSDPEADARLKKEAEDEERMIKRVCDERGLEIFEINPDGHCLFSAVADQLAVLRIIPPGQANYATCRHAAADYIHSQPDIFLPFLPAIGGEDAVGATSQEGLMTRADFDRYCLTIRDTGAWGGEPEILALASAYNVPIHVVQGGTPPVVIHQPFGSSQQGDATDKHVVHISYHRRMYGLGEHYNSLRPKRTLSETMKSVFSGTS</sequence>
<dbReference type="Proteomes" id="UP000194127">
    <property type="component" value="Unassembled WGS sequence"/>
</dbReference>
<dbReference type="Pfam" id="PF02338">
    <property type="entry name" value="OTU"/>
    <property type="match status" value="1"/>
</dbReference>
<dbReference type="EMBL" id="KZ110593">
    <property type="protein sequence ID" value="OSX65224.1"/>
    <property type="molecule type" value="Genomic_DNA"/>
</dbReference>
<evidence type="ECO:0000313" key="3">
    <source>
        <dbReference type="EMBL" id="OSX65224.1"/>
    </source>
</evidence>
<dbReference type="AlphaFoldDB" id="A0A1X6N9I7"/>
<dbReference type="OrthoDB" id="415023at2759"/>
<feature type="compositionally biased region" description="Basic residues" evidence="1">
    <location>
        <begin position="47"/>
        <end position="57"/>
    </location>
</feature>
<organism evidence="3 4">
    <name type="scientific">Postia placenta MAD-698-R-SB12</name>
    <dbReference type="NCBI Taxonomy" id="670580"/>
    <lineage>
        <taxon>Eukaryota</taxon>
        <taxon>Fungi</taxon>
        <taxon>Dikarya</taxon>
        <taxon>Basidiomycota</taxon>
        <taxon>Agaricomycotina</taxon>
        <taxon>Agaricomycetes</taxon>
        <taxon>Polyporales</taxon>
        <taxon>Adustoporiaceae</taxon>
        <taxon>Rhodonia</taxon>
    </lineage>
</organism>
<dbReference type="Gene3D" id="3.90.70.80">
    <property type="match status" value="1"/>
</dbReference>
<feature type="region of interest" description="Disordered" evidence="1">
    <location>
        <begin position="1"/>
        <end position="81"/>
    </location>
</feature>
<evidence type="ECO:0000256" key="1">
    <source>
        <dbReference type="SAM" id="MobiDB-lite"/>
    </source>
</evidence>
<protein>
    <recommendedName>
        <fullName evidence="2">OTU domain-containing protein</fullName>
    </recommendedName>
</protein>
<reference evidence="3" key="1">
    <citation type="submission" date="2017-04" db="EMBL/GenBank/DDBJ databases">
        <title>Genome Sequence of the Model Brown-Rot Fungus Postia placenta SB12.</title>
        <authorList>
            <consortium name="DOE Joint Genome Institute"/>
            <person name="Gaskell J."/>
            <person name="Kersten P."/>
            <person name="Larrondo L.F."/>
            <person name="Canessa P."/>
            <person name="Martinez D."/>
            <person name="Hibbett D."/>
            <person name="Schmoll M."/>
            <person name="Kubicek C.P."/>
            <person name="Martinez A.T."/>
            <person name="Yadav J."/>
            <person name="Master E."/>
            <person name="Magnuson J.K."/>
            <person name="James T."/>
            <person name="Yaver D."/>
            <person name="Berka R."/>
            <person name="Labutti K."/>
            <person name="Lipzen A."/>
            <person name="Aerts A."/>
            <person name="Barry K."/>
            <person name="Henrissat B."/>
            <person name="Blanchette R."/>
            <person name="Grigoriev I."/>
            <person name="Cullen D."/>
        </authorList>
    </citation>
    <scope>NUCLEOTIDE SEQUENCE [LARGE SCALE GENOMIC DNA]</scope>
    <source>
        <strain evidence="3">MAD-698-R-SB12</strain>
    </source>
</reference>
<dbReference type="PANTHER" id="PTHR12419:SF10">
    <property type="entry name" value="DEUBIQUITINASE OTUD6B"/>
    <property type="match status" value="1"/>
</dbReference>
<dbReference type="CDD" id="cd22748">
    <property type="entry name" value="OTU_OTUD6-like"/>
    <property type="match status" value="1"/>
</dbReference>
<dbReference type="GeneID" id="36329397"/>
<dbReference type="SUPFAM" id="SSF54001">
    <property type="entry name" value="Cysteine proteinases"/>
    <property type="match status" value="1"/>
</dbReference>
<accession>A0A1X6N9I7</accession>
<dbReference type="PROSITE" id="PS50802">
    <property type="entry name" value="OTU"/>
    <property type="match status" value="1"/>
</dbReference>
<gene>
    <name evidence="3" type="ORF">POSPLADRAFT_1134199</name>
</gene>
<evidence type="ECO:0000313" key="4">
    <source>
        <dbReference type="Proteomes" id="UP000194127"/>
    </source>
</evidence>
<keyword evidence="4" id="KW-1185">Reference proteome</keyword>
<dbReference type="RefSeq" id="XP_024342018.1">
    <property type="nucleotide sequence ID" value="XM_024484448.1"/>
</dbReference>
<feature type="domain" description="OTU" evidence="2">
    <location>
        <begin position="97"/>
        <end position="256"/>
    </location>
</feature>
<proteinExistence type="predicted"/>
<dbReference type="InterPro" id="IPR038765">
    <property type="entry name" value="Papain-like_cys_pep_sf"/>
</dbReference>
<dbReference type="PANTHER" id="PTHR12419">
    <property type="entry name" value="OTU DOMAIN CONTAINING PROTEIN"/>
    <property type="match status" value="1"/>
</dbReference>
<feature type="compositionally biased region" description="Polar residues" evidence="1">
    <location>
        <begin position="13"/>
        <end position="27"/>
    </location>
</feature>
<dbReference type="GO" id="GO:0004843">
    <property type="term" value="F:cysteine-type deubiquitinase activity"/>
    <property type="evidence" value="ECO:0007669"/>
    <property type="project" value="TreeGrafter"/>
</dbReference>
<dbReference type="InterPro" id="IPR003323">
    <property type="entry name" value="OTU_dom"/>
</dbReference>